<evidence type="ECO:0000313" key="5">
    <source>
        <dbReference type="Proteomes" id="UP000466039"/>
    </source>
</evidence>
<reference evidence="4 5" key="1">
    <citation type="journal article" date="2019" name="Emerg. Microbes Infect.">
        <title>Comprehensive subspecies identification of 175 nontuberculous mycobacteria species based on 7547 genomic profiles.</title>
        <authorList>
            <person name="Matsumoto Y."/>
            <person name="Kinjo T."/>
            <person name="Motooka D."/>
            <person name="Nabeya D."/>
            <person name="Jung N."/>
            <person name="Uechi K."/>
            <person name="Horii T."/>
            <person name="Iida T."/>
            <person name="Fujita J."/>
            <person name="Nakamura S."/>
        </authorList>
    </citation>
    <scope>NUCLEOTIDE SEQUENCE [LARGE SCALE GENOMIC DNA]</scope>
    <source>
        <strain evidence="4 5">JCM 15658</strain>
    </source>
</reference>
<keyword evidence="2" id="KW-0521">NADP</keyword>
<protein>
    <submittedName>
        <fullName evidence="4">Nucleotide-diphosphate-sugar epimerase</fullName>
    </submittedName>
</protein>
<dbReference type="EMBL" id="AP022617">
    <property type="protein sequence ID" value="BBZ62295.1"/>
    <property type="molecule type" value="Genomic_DNA"/>
</dbReference>
<dbReference type="InterPro" id="IPR036291">
    <property type="entry name" value="NAD(P)-bd_dom_sf"/>
</dbReference>
<feature type="domain" description="NmrA-like" evidence="3">
    <location>
        <begin position="6"/>
        <end position="282"/>
    </location>
</feature>
<gene>
    <name evidence="4" type="ORF">MMON_35960</name>
</gene>
<dbReference type="PANTHER" id="PTHR42748">
    <property type="entry name" value="NITROGEN METABOLITE REPRESSION PROTEIN NMRA FAMILY MEMBER"/>
    <property type="match status" value="1"/>
</dbReference>
<keyword evidence="5" id="KW-1185">Reference proteome</keyword>
<comment type="similarity">
    <text evidence="1">Belongs to the NmrA-type oxidoreductase family.</text>
</comment>
<dbReference type="InterPro" id="IPR051164">
    <property type="entry name" value="NmrA-like_oxidored"/>
</dbReference>
<dbReference type="PANTHER" id="PTHR42748:SF7">
    <property type="entry name" value="NMRA LIKE REDOX SENSOR 1-RELATED"/>
    <property type="match status" value="1"/>
</dbReference>
<evidence type="ECO:0000256" key="2">
    <source>
        <dbReference type="ARBA" id="ARBA00022857"/>
    </source>
</evidence>
<dbReference type="Gene3D" id="3.90.25.10">
    <property type="entry name" value="UDP-galactose 4-epimerase, domain 1"/>
    <property type="match status" value="1"/>
</dbReference>
<dbReference type="Pfam" id="PF05368">
    <property type="entry name" value="NmrA"/>
    <property type="match status" value="1"/>
</dbReference>
<name>A0AAD1IYF3_MYCMB</name>
<dbReference type="AlphaFoldDB" id="A0AAD1IYF3"/>
<dbReference type="CDD" id="cd05251">
    <property type="entry name" value="NmrA_like_SDR_a"/>
    <property type="match status" value="1"/>
</dbReference>
<evidence type="ECO:0000256" key="1">
    <source>
        <dbReference type="ARBA" id="ARBA00006328"/>
    </source>
</evidence>
<evidence type="ECO:0000259" key="3">
    <source>
        <dbReference type="Pfam" id="PF05368"/>
    </source>
</evidence>
<proteinExistence type="inferred from homology"/>
<accession>A0AAD1IYF3</accession>
<dbReference type="Proteomes" id="UP000466039">
    <property type="component" value="Chromosome"/>
</dbReference>
<dbReference type="InterPro" id="IPR008030">
    <property type="entry name" value="NmrA-like"/>
</dbReference>
<evidence type="ECO:0000313" key="4">
    <source>
        <dbReference type="EMBL" id="BBZ62295.1"/>
    </source>
</evidence>
<dbReference type="SUPFAM" id="SSF51735">
    <property type="entry name" value="NAD(P)-binding Rossmann-fold domains"/>
    <property type="match status" value="1"/>
</dbReference>
<dbReference type="Gene3D" id="3.40.50.720">
    <property type="entry name" value="NAD(P)-binding Rossmann-like Domain"/>
    <property type="match status" value="1"/>
</dbReference>
<sequence>MDMTEQKIIAVVGATGAQGGGMARALLDDGEFAVRALTRDPKSAKAAALSDAGAEVVAADLDDEASLDAAFAGIHGAFVVTNYWAPLPPDAQRSRAQRELAQARAAARALERAGAHHIVWSTLEDTRGQFADDAAIPDVEGYKVPHFDAKADADAFFATIPTTYLRTTLFFENFANAFPPRRGDDGALTLALPMADQPLAGMAVDDIGRTALGVFKRSDLIGQTVSIAGDILTGDGYAAALTDALGEPVTYRPVPFDDFRAQGFPSAVEMGNMFQYYAESSAAFTGARDLDRVGELNPRLQTFRDWLAGHRDEIEPR</sequence>
<organism evidence="4 5">
    <name type="scientific">Mycolicibacterium monacense</name>
    <name type="common">Mycobacterium monacense</name>
    <dbReference type="NCBI Taxonomy" id="85693"/>
    <lineage>
        <taxon>Bacteria</taxon>
        <taxon>Bacillati</taxon>
        <taxon>Actinomycetota</taxon>
        <taxon>Actinomycetes</taxon>
        <taxon>Mycobacteriales</taxon>
        <taxon>Mycobacteriaceae</taxon>
        <taxon>Mycolicibacterium</taxon>
    </lineage>
</organism>